<evidence type="ECO:0000256" key="13">
    <source>
        <dbReference type="ARBA" id="ARBA00023319"/>
    </source>
</evidence>
<dbReference type="Pfam" id="PF00047">
    <property type="entry name" value="ig"/>
    <property type="match status" value="1"/>
</dbReference>
<dbReference type="SMART" id="SM00408">
    <property type="entry name" value="IGc2"/>
    <property type="match status" value="26"/>
</dbReference>
<feature type="domain" description="Ig-like" evidence="16">
    <location>
        <begin position="1828"/>
        <end position="1913"/>
    </location>
</feature>
<evidence type="ECO:0000256" key="11">
    <source>
        <dbReference type="ARBA" id="ARBA00023157"/>
    </source>
</evidence>
<dbReference type="Pfam" id="PF13927">
    <property type="entry name" value="Ig_3"/>
    <property type="match status" value="6"/>
</dbReference>
<dbReference type="PANTHER" id="PTHR12231:SF253">
    <property type="entry name" value="DPR-INTERACTING PROTEIN ETA, ISOFORM B-RELATED"/>
    <property type="match status" value="1"/>
</dbReference>
<evidence type="ECO:0000256" key="10">
    <source>
        <dbReference type="ARBA" id="ARBA00023136"/>
    </source>
</evidence>
<feature type="domain" description="Ig-like" evidence="16">
    <location>
        <begin position="707"/>
        <end position="794"/>
    </location>
</feature>
<dbReference type="FunFam" id="2.60.40.10:FF:002373">
    <property type="entry name" value="High Incidence of Males (Increased X chromosome loss)"/>
    <property type="match status" value="1"/>
</dbReference>
<feature type="domain" description="Ig-like" evidence="16">
    <location>
        <begin position="799"/>
        <end position="888"/>
    </location>
</feature>
<dbReference type="GO" id="GO:0005886">
    <property type="term" value="C:plasma membrane"/>
    <property type="evidence" value="ECO:0007669"/>
    <property type="project" value="UniProtKB-SubCell"/>
</dbReference>
<feature type="domain" description="Ig-like" evidence="16">
    <location>
        <begin position="997"/>
        <end position="1091"/>
    </location>
</feature>
<feature type="domain" description="Ig-like" evidence="16">
    <location>
        <begin position="2483"/>
        <end position="2566"/>
    </location>
</feature>
<dbReference type="Proteomes" id="UP001152747">
    <property type="component" value="Unassembled WGS sequence"/>
</dbReference>
<protein>
    <recommendedName>
        <fullName evidence="14">Cell adhesion molecule-related/down-regulated by oncogenes</fullName>
    </recommendedName>
</protein>
<feature type="domain" description="Ig-like" evidence="16">
    <location>
        <begin position="1274"/>
        <end position="1363"/>
    </location>
</feature>
<feature type="domain" description="Ig-like" evidence="16">
    <location>
        <begin position="1739"/>
        <end position="1823"/>
    </location>
</feature>
<feature type="domain" description="Ig-like" evidence="16">
    <location>
        <begin position="526"/>
        <end position="611"/>
    </location>
</feature>
<dbReference type="FunFam" id="2.60.40.10:FF:000273">
    <property type="entry name" value="contactin-3 isoform X1"/>
    <property type="match status" value="1"/>
</dbReference>
<feature type="signal peptide" evidence="15">
    <location>
        <begin position="1"/>
        <end position="25"/>
    </location>
</feature>
<feature type="domain" description="Ig-like" evidence="16">
    <location>
        <begin position="2008"/>
        <end position="2097"/>
    </location>
</feature>
<keyword evidence="5" id="KW-0964">Secreted</keyword>
<evidence type="ECO:0000256" key="9">
    <source>
        <dbReference type="ARBA" id="ARBA00022989"/>
    </source>
</evidence>
<dbReference type="EMBL" id="CANHGI010000006">
    <property type="protein sequence ID" value="CAI5454959.1"/>
    <property type="molecule type" value="Genomic_DNA"/>
</dbReference>
<keyword evidence="11" id="KW-1015">Disulfide bond</keyword>
<evidence type="ECO:0000256" key="7">
    <source>
        <dbReference type="ARBA" id="ARBA00022729"/>
    </source>
</evidence>
<sequence length="2887" mass="317143">MRLPDGSLAPFGLFIILILIGICSTQRSLKNDANDPTGKSSLAFVFDITGSMFDDLVQVREGAAKIFKTVMAQREKLIYNYIMVPFHDPHLGDIINTTDSTYFMRQLGKVYVHGGGDCPEKTLTGILKALEISLPSSFIYVFTDARSKDYHLEDQVLNTIQEKQSSVVFVMTGDCGNRTHPGFRTYEKIAAASFGQVFHLEKSDVSKVLEYVRHAVKQKKVHMMYEARERGGTTVRTIPVDKHLSELTISLSGDKDDSDVLDITLRDSNGNKVDKQSYSKEGGTIDLKNVKLIRLKDPAPGPWQVITNSRLKHTIRVFGHGAIDFKYGFASRPLDRIELARPRPVLNQNTYLLINMTGLIPPGTVGEISLVDYHGNTLFARAASPHRTNPHMYFVGPFVPPKGLFFVQVTGVDEEDYEFKRIAPTAIGSVVVGGPRAFMAPFHQAFVGTDVNLTCTVESASPFTLYWTRGNGERVGGPLFYQTTDSAVWTLPELSLKDGGEYKCEVISDNGNYTVATRVEPRESPPQIIGARNVSAPIGSAAFLHCPTQSAGPVEIRWIRHGATVFTGPNTERNLNNGTLKIHSVSRSDSGVYECQARNAGGMTSQTIRLDIMEPPQAKVQPERVYFVPRDSINISCYGIGEPKPELHWYFNGRRLISDSRYYIGPESSSLYLRDASHYDEGKYECRAMSPAGIHTDTSEFILAVSPRVELSQSKTMIGRGDSISFECKVLQGKPTPKIRWLRNGKELFIQNDKYIRINEGHLHISGAQDSDAGTYSCVAENMAGKDSGTVDLTIGRMPSIVPSAQTVRVNIERQLTLQCLAIGHPQPEIEWQKEGISLGAVGNDRYTQLADGNLLITDAQVEDQGRFTCIAKNIYGQQSQTTAVIVTGLVSPVLGHVPPEEQLIEGQDLHLSCVVVLGTPRPNIVWLKDGKPVDQSPSLIIEGGGTGLLLRGGDPKDEGKYTCVAVSPAGNATININVQLIKKPEFVNVSDPANKPKVPGIDDSHIAIVNTTHDVLDGDGFAIPCLVFGQPPPTITWYLDGRPIVANRKDFVILPDNTLLVKRADKTFSGTYVCQAANSAGENSQQTTVRIMSKPSISAGQSSFNLVVNEAVNIPCDVFGDPKPKILWYLDDVIFTDGIINEDGSLTIPNLSENHRGTLTCRAENAAGVDSRSVTLTVHTTPHIDVENQEKSVILNETIVLECPAQAHPPPVRIWTYEGEKIDTLLIPHTIRSDGALVLEKMQVEHTGVFTCQVSNLAGEDSLVYTVNVLEKPKIISETPGTIDVVKGLMIEIPCRATGIPEVSRAWQKDGINIGIDSQKFTVDNFGTLRIYNATKSDAGNYNCIVTNQVGSDNTSTIVVVQEPPVILPSTTVNYTSVIGDKLELRCYVDAYPPATIQWLRRGIPIADGTRGITLESDGSLTIEETSLEDATIFTCKASNPAGKAEANLQVTIIAAPDIPDQDTVVLESVRESQPFSLYCPVFSTPLPSITWYVNDKPLTEDLSILNLSDDRRKLHFYHAKVTDSGVYKCVARNAAGEGSKSFQVEVIVPLNLDESEFKKKVFAKEGEEVTLGCPVSGYPTPTINWVIDGRLMQPDEEYKGAKLSPDGRTLHFTEVGIKQEGVYHCVAQSKSGTLDVDVELSVLAIPRLGDDEIIEVVTGKPVMLSCDVLTETDEKTTFVWSMNGSEVFDKTNIQIPMNGQRLYITETTPENKGEYKCRVSNSAGKSEKTIDLKVLEPPVFVEETYNENEQLIPGKPLILSCLARGNPKPTVEWRIDGELVQDSLLLDGEKLRIEKLDSRSAQITCDAKNAAGDISRDFFVQNITPPKIIKGSSGDPTFREGDTIVLDCPVSHGDFEITWMKQGAPINDKEVILTLDKTRLTILNARRDHEDVYTCVANNPAGQVAQDFDVAVHVPPKIAGSAFLQIEADEGTEIALNCDGEGNPKPEILWDFNREPLNANAQLVNENQTVVLKQIKLEDAGVYKCYQINVVGQAVKTINVIVKARPSFLGSDNLIKQNVNITRSTTLECDVNDAVDIDITWTAHGVPLLADTESVQILSGGRYLHIPSARVEDDGTYSCTVTNSAGSASKNFRLHVQVPPTIINDGGEHTVIENNSLVLPCEVDGSPRPVITWTKDGKPLGDLKSVQILSEGQQFKIVHAETRHRGSYVCRAQNDVGTAEINFDVDIITRPSIAKGIKDIVEVVQGETASFKCPVADKNFKGQIIWLYNFQPITFGEDPRLSTSHSDKRLNLQDAKIEDEGPYSCRIRNDAGETKFDFKLQVLVPPKIVMLDKDKNRVVVENSMITLSCPATGKPEPDIKWYKDGEELTIDNIDGIVPSGELNGNELKIMRVKDKDSGKYSCEAINAAGSTDQEIGLNVQTVPRIEKEGIPSVYNSLRGQRVTISCPVFAKPSATVTWLKAGKPLQSDQNVKTSANGQKLYLLKLQKSDSDKYTCVAKNPAGEDKRDFTVNILVAPFFDEPNVVRRILTNAGKPSVLNCPANGSPPPTITWLKDGIGLEENERYVLFDGGRQLQISSTQGDDQGRYTCIATNSEGSDDLENTLDVIVPPVIQGPPHENISVIDGFAAELICDSDHTGMEVEWQRNGQRITPETLRGDSFLQIPSSGKRLSFLSSRKGDSGKYTCIMRNAAGESRKTFDFNVIVPPTIISEMSSETIQTGNPSDTIEINCVVAGTPHPKVTWMFNGKPISNDNREYEFPNDGESIKIHHTNEDNVGKYTCSAENDGGKVEKDFLIRITAPPKFEKENESVELKVGDSIMLACNAESATPVTTTWSVVGTDKNITDVEARIYNITNVQMEDQGTYVCKAVNNAGEVSKNFDLKVIEVPTFYDRQVQFPIVIGRRVTLDCTASGTPEPTILWMKVSLF</sequence>
<feature type="domain" description="Ig-like" evidence="16">
    <location>
        <begin position="1096"/>
        <end position="1178"/>
    </location>
</feature>
<evidence type="ECO:0000256" key="14">
    <source>
        <dbReference type="ARBA" id="ARBA00069893"/>
    </source>
</evidence>
<dbReference type="SMART" id="SM00409">
    <property type="entry name" value="IG"/>
    <property type="match status" value="26"/>
</dbReference>
<evidence type="ECO:0000256" key="3">
    <source>
        <dbReference type="ARBA" id="ARBA00004613"/>
    </source>
</evidence>
<dbReference type="FunFam" id="2.60.40.10:FF:000130">
    <property type="entry name" value="Hemicentin 1"/>
    <property type="match status" value="3"/>
</dbReference>
<feature type="domain" description="Ig-like" evidence="16">
    <location>
        <begin position="2762"/>
        <end position="2843"/>
    </location>
</feature>
<feature type="domain" description="Ig-like" evidence="16">
    <location>
        <begin position="893"/>
        <end position="980"/>
    </location>
</feature>
<dbReference type="Pfam" id="PF23560">
    <property type="entry name" value="GBD_Hemicentin"/>
    <property type="match status" value="1"/>
</dbReference>
<evidence type="ECO:0000259" key="16">
    <source>
        <dbReference type="PROSITE" id="PS50835"/>
    </source>
</evidence>
<evidence type="ECO:0000256" key="12">
    <source>
        <dbReference type="ARBA" id="ARBA00023180"/>
    </source>
</evidence>
<dbReference type="PANTHER" id="PTHR12231">
    <property type="entry name" value="CTX-RELATED TYPE I TRANSMEMBRANE PROTEIN"/>
    <property type="match status" value="1"/>
</dbReference>
<feature type="domain" description="Ig-like" evidence="16">
    <location>
        <begin position="2570"/>
        <end position="2662"/>
    </location>
</feature>
<dbReference type="InterPro" id="IPR013151">
    <property type="entry name" value="Immunoglobulin_dom"/>
</dbReference>
<dbReference type="InterPro" id="IPR056475">
    <property type="entry name" value="GBD_Hemicentin/VWA7"/>
</dbReference>
<name>A0A9P1N8D9_9PELO</name>
<evidence type="ECO:0000313" key="18">
    <source>
        <dbReference type="Proteomes" id="UP001152747"/>
    </source>
</evidence>
<feature type="domain" description="Ig-like" evidence="16">
    <location>
        <begin position="616"/>
        <end position="702"/>
    </location>
</feature>
<dbReference type="PROSITE" id="PS50835">
    <property type="entry name" value="IG_LIKE"/>
    <property type="match status" value="27"/>
</dbReference>
<dbReference type="InterPro" id="IPR007110">
    <property type="entry name" value="Ig-like_dom"/>
</dbReference>
<dbReference type="InterPro" id="IPR036179">
    <property type="entry name" value="Ig-like_dom_sf"/>
</dbReference>
<feature type="chain" id="PRO_5040402479" description="Cell adhesion molecule-related/down-regulated by oncogenes" evidence="15">
    <location>
        <begin position="26"/>
        <end position="2887"/>
    </location>
</feature>
<gene>
    <name evidence="17" type="ORF">CAMP_LOCUS17596</name>
</gene>
<feature type="domain" description="Ig-like" evidence="16">
    <location>
        <begin position="2102"/>
        <end position="2184"/>
    </location>
</feature>
<dbReference type="Gene3D" id="2.60.40.10">
    <property type="entry name" value="Immunoglobulins"/>
    <property type="match status" value="26"/>
</dbReference>
<evidence type="ECO:0000256" key="15">
    <source>
        <dbReference type="SAM" id="SignalP"/>
    </source>
</evidence>
<reference evidence="17" key="1">
    <citation type="submission" date="2022-11" db="EMBL/GenBank/DDBJ databases">
        <authorList>
            <person name="Kikuchi T."/>
        </authorList>
    </citation>
    <scope>NUCLEOTIDE SEQUENCE</scope>
    <source>
        <strain evidence="17">PS1010</strain>
    </source>
</reference>
<feature type="domain" description="Ig-like" evidence="16">
    <location>
        <begin position="2848"/>
        <end position="2887"/>
    </location>
</feature>
<dbReference type="FunFam" id="2.60.40.10:FF:001751">
    <property type="entry name" value="HMCN2 isoform 3"/>
    <property type="match status" value="1"/>
</dbReference>
<dbReference type="Pfam" id="PF07679">
    <property type="entry name" value="I-set"/>
    <property type="match status" value="19"/>
</dbReference>
<feature type="domain" description="Ig-like" evidence="16">
    <location>
        <begin position="2385"/>
        <end position="2473"/>
    </location>
</feature>
<feature type="domain" description="Ig-like" evidence="16">
    <location>
        <begin position="1648"/>
        <end position="1733"/>
    </location>
</feature>
<evidence type="ECO:0000256" key="8">
    <source>
        <dbReference type="ARBA" id="ARBA00022737"/>
    </source>
</evidence>
<evidence type="ECO:0000256" key="1">
    <source>
        <dbReference type="ARBA" id="ARBA00004167"/>
    </source>
</evidence>
<dbReference type="InterPro" id="IPR003598">
    <property type="entry name" value="Ig_sub2"/>
</dbReference>
<keyword evidence="10" id="KW-0472">Membrane</keyword>
<evidence type="ECO:0000256" key="4">
    <source>
        <dbReference type="ARBA" id="ARBA00022475"/>
    </source>
</evidence>
<dbReference type="InterPro" id="IPR036465">
    <property type="entry name" value="vWFA_dom_sf"/>
</dbReference>
<feature type="domain" description="Ig-like" evidence="16">
    <location>
        <begin position="435"/>
        <end position="520"/>
    </location>
</feature>
<evidence type="ECO:0000256" key="6">
    <source>
        <dbReference type="ARBA" id="ARBA00022692"/>
    </source>
</evidence>
<dbReference type="FunFam" id="2.60.40.10:FF:000032">
    <property type="entry name" value="palladin isoform X1"/>
    <property type="match status" value="1"/>
</dbReference>
<dbReference type="InterPro" id="IPR051170">
    <property type="entry name" value="Neural/epithelial_adhesion"/>
</dbReference>
<keyword evidence="13" id="KW-0393">Immunoglobulin domain</keyword>
<feature type="domain" description="Ig-like" evidence="16">
    <location>
        <begin position="1365"/>
        <end position="1453"/>
    </location>
</feature>
<dbReference type="CDD" id="cd00096">
    <property type="entry name" value="Ig"/>
    <property type="match status" value="8"/>
</dbReference>
<keyword evidence="12" id="KW-0325">Glycoprotein</keyword>
<dbReference type="FunFam" id="2.60.40.10:FF:000503">
    <property type="entry name" value="Hemicentin 1"/>
    <property type="match status" value="3"/>
</dbReference>
<keyword evidence="4" id="KW-1003">Cell membrane</keyword>
<comment type="caution">
    <text evidence="17">The sequence shown here is derived from an EMBL/GenBank/DDBJ whole genome shotgun (WGS) entry which is preliminary data.</text>
</comment>
<dbReference type="GO" id="GO:0005576">
    <property type="term" value="C:extracellular region"/>
    <property type="evidence" value="ECO:0007669"/>
    <property type="project" value="UniProtKB-SubCell"/>
</dbReference>
<evidence type="ECO:0000256" key="5">
    <source>
        <dbReference type="ARBA" id="ARBA00022525"/>
    </source>
</evidence>
<feature type="domain" description="Ig-like" evidence="16">
    <location>
        <begin position="1458"/>
        <end position="1547"/>
    </location>
</feature>
<organism evidence="17 18">
    <name type="scientific">Caenorhabditis angaria</name>
    <dbReference type="NCBI Taxonomy" id="860376"/>
    <lineage>
        <taxon>Eukaryota</taxon>
        <taxon>Metazoa</taxon>
        <taxon>Ecdysozoa</taxon>
        <taxon>Nematoda</taxon>
        <taxon>Chromadorea</taxon>
        <taxon>Rhabditida</taxon>
        <taxon>Rhabditina</taxon>
        <taxon>Rhabditomorpha</taxon>
        <taxon>Rhabditoidea</taxon>
        <taxon>Rhabditidae</taxon>
        <taxon>Peloderinae</taxon>
        <taxon>Caenorhabditis</taxon>
    </lineage>
</organism>
<keyword evidence="9" id="KW-1133">Transmembrane helix</keyword>
<evidence type="ECO:0000256" key="2">
    <source>
        <dbReference type="ARBA" id="ARBA00004236"/>
    </source>
</evidence>
<keyword evidence="18" id="KW-1185">Reference proteome</keyword>
<feature type="domain" description="Ig-like" evidence="16">
    <location>
        <begin position="1918"/>
        <end position="1987"/>
    </location>
</feature>
<keyword evidence="8" id="KW-0677">Repeat</keyword>
<feature type="domain" description="Ig-like" evidence="16">
    <location>
        <begin position="2667"/>
        <end position="2757"/>
    </location>
</feature>
<dbReference type="InterPro" id="IPR056861">
    <property type="entry name" value="HMCN1-like_VWA"/>
</dbReference>
<feature type="domain" description="Ig-like" evidence="16">
    <location>
        <begin position="2193"/>
        <end position="2283"/>
    </location>
</feature>
<dbReference type="InterPro" id="IPR013098">
    <property type="entry name" value="Ig_I-set"/>
</dbReference>
<feature type="domain" description="Ig-like" evidence="16">
    <location>
        <begin position="1183"/>
        <end position="1269"/>
    </location>
</feature>
<keyword evidence="7 15" id="KW-0732">Signal</keyword>
<dbReference type="InterPro" id="IPR013783">
    <property type="entry name" value="Ig-like_fold"/>
</dbReference>
<comment type="subcellular location">
    <subcellularLocation>
        <location evidence="2">Cell membrane</location>
    </subcellularLocation>
    <subcellularLocation>
        <location evidence="1">Membrane</location>
        <topology evidence="1">Single-pass membrane protein</topology>
    </subcellularLocation>
    <subcellularLocation>
        <location evidence="3">Secreted</location>
    </subcellularLocation>
</comment>
<dbReference type="Gene3D" id="3.40.50.410">
    <property type="entry name" value="von Willebrand factor, type A domain"/>
    <property type="match status" value="1"/>
</dbReference>
<evidence type="ECO:0000313" key="17">
    <source>
        <dbReference type="EMBL" id="CAI5454959.1"/>
    </source>
</evidence>
<dbReference type="Pfam" id="PF25106">
    <property type="entry name" value="VWA_4"/>
    <property type="match status" value="1"/>
</dbReference>
<accession>A0A9P1N8D9</accession>
<feature type="domain" description="Ig-like" evidence="16">
    <location>
        <begin position="1551"/>
        <end position="1643"/>
    </location>
</feature>
<keyword evidence="6" id="KW-0812">Transmembrane</keyword>
<proteinExistence type="predicted"/>
<dbReference type="InterPro" id="IPR003599">
    <property type="entry name" value="Ig_sub"/>
</dbReference>
<dbReference type="SUPFAM" id="SSF53300">
    <property type="entry name" value="vWA-like"/>
    <property type="match status" value="1"/>
</dbReference>
<dbReference type="SUPFAM" id="SSF48726">
    <property type="entry name" value="Immunoglobulin"/>
    <property type="match status" value="26"/>
</dbReference>
<dbReference type="OrthoDB" id="5985519at2759"/>
<feature type="domain" description="Ig-like" evidence="16">
    <location>
        <begin position="2288"/>
        <end position="2380"/>
    </location>
</feature>